<reference evidence="1 2" key="1">
    <citation type="submission" date="2015-04" db="EMBL/GenBank/DDBJ databases">
        <title>Draft genome sequence of bacteremic isolate Catabacter hongkongensis type strain HKU16T.</title>
        <authorList>
            <person name="Lau S.K."/>
            <person name="Teng J.L."/>
            <person name="Huang Y."/>
            <person name="Curreem S.O."/>
            <person name="Tsui S.K."/>
            <person name="Woo P.C."/>
        </authorList>
    </citation>
    <scope>NUCLEOTIDE SEQUENCE [LARGE SCALE GENOMIC DNA]</scope>
    <source>
        <strain evidence="1 2">HKU16</strain>
    </source>
</reference>
<dbReference type="EMBL" id="LAYJ01000133">
    <property type="protein sequence ID" value="KKI49447.1"/>
    <property type="molecule type" value="Genomic_DNA"/>
</dbReference>
<dbReference type="GO" id="GO:0030246">
    <property type="term" value="F:carbohydrate binding"/>
    <property type="evidence" value="ECO:0007669"/>
    <property type="project" value="InterPro"/>
</dbReference>
<gene>
    <name evidence="1" type="ORF">CHK_3025</name>
</gene>
<dbReference type="STRING" id="270498.CHK_3025"/>
<proteinExistence type="predicted"/>
<accession>A0A0M2NG82</accession>
<dbReference type="Proteomes" id="UP000034076">
    <property type="component" value="Unassembled WGS sequence"/>
</dbReference>
<sequence length="310" mass="35330">MPCYEGSYKDQRAVVLKNGMLEVRFLPDTGANLAYLSDGRRQFMVQRPEGSYRRVPFDGSYVDGECCGMDDMFPTIDVCYCENFPWQGTKLADHGEVWNLACDTKIEGESATFKMNGVRLPYLFEKRVSLVRENCLRIDYKATNLSAFDMDFLWAGHTMLVSEPGLRLFVPGDCRTGIAVFSSKGEIGAYGDAFSYPVFTTKDGKQRDMSVMGEPENESEKFYFKNKLKDGWCAIKYPDGTKLTMRFPADRIPYLGILQNRGGFRDIYNIFLEPCSAPFDRPDVARIRGQQSVLYANTSLTWYVEMEIES</sequence>
<organism evidence="1 2">
    <name type="scientific">Christensenella hongkongensis</name>
    <dbReference type="NCBI Taxonomy" id="270498"/>
    <lineage>
        <taxon>Bacteria</taxon>
        <taxon>Bacillati</taxon>
        <taxon>Bacillota</taxon>
        <taxon>Clostridia</taxon>
        <taxon>Christensenellales</taxon>
        <taxon>Christensenellaceae</taxon>
        <taxon>Christensenella</taxon>
    </lineage>
</organism>
<dbReference type="Gene3D" id="2.70.98.10">
    <property type="match status" value="1"/>
</dbReference>
<dbReference type="InterPro" id="IPR014718">
    <property type="entry name" value="GH-type_carb-bd"/>
</dbReference>
<keyword evidence="2" id="KW-1185">Reference proteome</keyword>
<dbReference type="AlphaFoldDB" id="A0A0M2NG82"/>
<comment type="caution">
    <text evidence="1">The sequence shown here is derived from an EMBL/GenBank/DDBJ whole genome shotgun (WGS) entry which is preliminary data.</text>
</comment>
<name>A0A0M2NG82_9FIRM</name>
<evidence type="ECO:0000313" key="2">
    <source>
        <dbReference type="Proteomes" id="UP000034076"/>
    </source>
</evidence>
<dbReference type="OrthoDB" id="113447at2"/>
<protein>
    <submittedName>
        <fullName evidence="1">Uncharacterized protein</fullName>
    </submittedName>
</protein>
<evidence type="ECO:0000313" key="1">
    <source>
        <dbReference type="EMBL" id="KKI49447.1"/>
    </source>
</evidence>
<dbReference type="RefSeq" id="WP_046444787.1">
    <property type="nucleotide sequence ID" value="NZ_LAYJ01000133.1"/>
</dbReference>